<dbReference type="PANTHER" id="PTHR43355:SF2">
    <property type="entry name" value="FLAVIN REDUCTASE (NADPH)"/>
    <property type="match status" value="1"/>
</dbReference>
<sequence length="212" mass="23306">MKIGIIGATGKQGKLILEEAHARGHDVTAIVRNPDKVMNGNVNVLQRDIFAVQVEDLKGFDVIVDAFNAPVGEEEEHVTSLQSLIDELEHLPGTRLIVVGGAGSLYADPGKTIRVMETEGFPEAYKPTATNMAKALGILKDSKVNWTYISPSAFFDPNGNRTGKYTEGEETLLLNSEGESYISYADYAIALVDEIEQQKHLRERYTLVGERI</sequence>
<reference evidence="2 3" key="1">
    <citation type="submission" date="2016-02" db="EMBL/GenBank/DDBJ databases">
        <authorList>
            <person name="Wen L."/>
            <person name="He K."/>
            <person name="Yang H."/>
        </authorList>
    </citation>
    <scope>NUCLEOTIDE SEQUENCE [LARGE SCALE GENOMIC DNA]</scope>
    <source>
        <strain evidence="2">Trichococcus palustris</strain>
    </source>
</reference>
<dbReference type="SUPFAM" id="SSF51735">
    <property type="entry name" value="NAD(P)-binding Rossmann-fold domains"/>
    <property type="match status" value="1"/>
</dbReference>
<evidence type="ECO:0000259" key="1">
    <source>
        <dbReference type="Pfam" id="PF13460"/>
    </source>
</evidence>
<dbReference type="CDD" id="cd05244">
    <property type="entry name" value="BVR-B_like_SDR_a"/>
    <property type="match status" value="1"/>
</dbReference>
<dbReference type="InterPro" id="IPR016040">
    <property type="entry name" value="NAD(P)-bd_dom"/>
</dbReference>
<protein>
    <recommendedName>
        <fullName evidence="1">NAD(P)-binding domain-containing protein</fullName>
    </recommendedName>
</protein>
<keyword evidence="3" id="KW-1185">Reference proteome</keyword>
<dbReference type="Gene3D" id="3.40.50.720">
    <property type="entry name" value="NAD(P)-binding Rossmann-like Domain"/>
    <property type="match status" value="1"/>
</dbReference>
<proteinExistence type="predicted"/>
<evidence type="ECO:0000313" key="3">
    <source>
        <dbReference type="Proteomes" id="UP000242754"/>
    </source>
</evidence>
<dbReference type="EMBL" id="FJNE01000008">
    <property type="protein sequence ID" value="CZQ99748.1"/>
    <property type="molecule type" value="Genomic_DNA"/>
</dbReference>
<dbReference type="AlphaFoldDB" id="A0A143YVA3"/>
<name>A0A143YVA3_9LACT</name>
<evidence type="ECO:0000313" key="2">
    <source>
        <dbReference type="EMBL" id="CZQ99748.1"/>
    </source>
</evidence>
<dbReference type="STRING" id="140314.SAMN04488076_10724"/>
<dbReference type="Pfam" id="PF13460">
    <property type="entry name" value="NAD_binding_10"/>
    <property type="match status" value="1"/>
</dbReference>
<dbReference type="OrthoDB" id="9785372at2"/>
<organism evidence="2 3">
    <name type="scientific">Trichococcus palustris</name>
    <dbReference type="NCBI Taxonomy" id="140314"/>
    <lineage>
        <taxon>Bacteria</taxon>
        <taxon>Bacillati</taxon>
        <taxon>Bacillota</taxon>
        <taxon>Bacilli</taxon>
        <taxon>Lactobacillales</taxon>
        <taxon>Carnobacteriaceae</taxon>
        <taxon>Trichococcus</taxon>
    </lineage>
</organism>
<feature type="domain" description="NAD(P)-binding" evidence="1">
    <location>
        <begin position="7"/>
        <end position="195"/>
    </location>
</feature>
<dbReference type="GO" id="GO:0016646">
    <property type="term" value="F:oxidoreductase activity, acting on the CH-NH group of donors, NAD or NADP as acceptor"/>
    <property type="evidence" value="ECO:0007669"/>
    <property type="project" value="TreeGrafter"/>
</dbReference>
<gene>
    <name evidence="2" type="ORF">Tpal_2414</name>
</gene>
<dbReference type="InterPro" id="IPR036291">
    <property type="entry name" value="NAD(P)-bd_dom_sf"/>
</dbReference>
<dbReference type="InterPro" id="IPR051606">
    <property type="entry name" value="Polyketide_Oxido-like"/>
</dbReference>
<dbReference type="Proteomes" id="UP000242754">
    <property type="component" value="Unassembled WGS sequence"/>
</dbReference>
<accession>A0A143YVA3</accession>
<dbReference type="PANTHER" id="PTHR43355">
    <property type="entry name" value="FLAVIN REDUCTASE (NADPH)"/>
    <property type="match status" value="1"/>
</dbReference>
<dbReference type="RefSeq" id="WP_087033961.1">
    <property type="nucleotide sequence ID" value="NZ_FJNE01000008.1"/>
</dbReference>